<sequence>MASREKKPLASSKSKQSKTNNDASLSSSPSRSNKNSNKNKSLPSQLFETVTPDRNNKSAIVLSSTLYRFRRGPISVRKSTGSIDRRISRLRSVPSLIDNKSSITTSTTTTTDNIGLDTSLYPGRRPKVSARKSCGATENYISRLRSVPSLNDNKSSTNIVLSNLKPKDNNKEQSIEVDGSLIDKNSDSTSCSSTSSTITSQSNSPKSNKKLKTVSPESQLKSAKVTNKLSERKKSVGKESLEDLKYLKTRKSSPAVVTTASEVKNSGKLKNSIDSTIDEVVAMVSDTEIEELAPVDPDNKLEGKITRSKKMLIEECDIKKELVEPEEEIKSDDEGAETLLKANQSSRRRMSQRSLRNGKLRQLDSTEEKKARRHADDETDNADDEPNNVESGQSEATENERDAETENNNNSEQVDRSVDGEAGGPNLRSKAKAKSTDTPITGEDISTIDSKTTTTTTNPAEEPIRKSSGFDLLKKDNCLLGKITIGDKQSLKARRSSLNIDVKKTMGPLYGSEKIDGVSPQSKLDKMVEDIKLNIAKSIESKIGSDILSLDKSLGITKNFDTPKIEEVVAPFNTSMQKIGVLNKITNDDEETKADGSKIQIATNSSTTNNSNNSNSVPKVADTAKEIEKLVMGDNIEDNQHISESAETSKNKDANDETALIKSDSAKKSHNEPDQSQSSSQSSESLLITATTEVVVEEVQEAVKREDKEEEDQNQEKEKEKEKEKEEEEKDTVCSNDEKVSGEELKEEKITVKPCESMTKETEEETLETISMEVERLVTEPLPSNLNDTQSNESEEDKNLEMDVELPENIVEAAENNEQVVKIQDVVKSNDQTNLDSEVIENVSLEESTMEIVEESVVNEEEIEDDIKLTTEIDDNDYELIEKVGDQVTEVKQEVKNEEKQKSVSPEPSLISQEENTNKTSEKAVASAIGIEVKSREEKSSDINKSGVEEGRRVLRARDKLRKSEKALKAAEASGEAKSDDLKINKASTNETGESTGMKSKDETETAVVVKIEEPEPITRGRRSREVKKRKELETSPQSLKSKRSRRDNKKLEQQKEETLLDNEVATINENKRSLSVDKLSKRIEGTKSLRVFSPSESARDKNNDNRSKSENDIETSKVGKTERLSRGRCDSIKPKESSVNPAGEQIEIKEANPRTDDDDVTKKESSSEDAAVPVIAVTEVSDNESKATKIQAENVLKDSDEASTSGESTSSVSFKILETPEEKVRKESILRMLGLESMEKAAERLEKAKREQYTGTLKTIIRVSKDKDKDKKQSRSPLKMVLKQGRNDGDGGDTSEFYTIQKELGTSGLGDSSSGANRKLSTNHRQSCGRPCADVCCYCFGKFGSLDTPMHLAQLKSDERREKILSAEGHLTTDSCLCDACYRHVDRKANMSPTNTSSKPQRVHRQLLVSKCNVKDCRNPARHTVKRRWIQKIKPSIQNQMKIDVTVEPNQHSSMYFCVDHYALIEKFLICALCTRRLTRNQAYVVTPSETNELNRLLEQQRVPVLVTSGTFLCKLCRYFVNMHFKFKDVESMKANNKAYCKSYRKRLLEIHNIDVTEDEDDELPQQGLSMKDKRKKSKNSLNKSGSSVGSGGGGNSASGTGGPSKFSVDNSDKSTSEKSTPEPVKSNPPATSQIDDTVNRDSDEQHPKASVTDDDTTTETQILDLESAVEKLKKRKALDQHLYSTTSPVFNNHNNNSNNNNNNSSSKLQRPYGNQSSFLRHLILLEKYYRSGDLVLAPNASRNAINYSTSVQNRLISYEGPEKVDEPITDPLPNEFSNSRRLSGGYLLERDRLATSTPSTSSLITTPPITTATPDKLSLSQLLQQQQQQKQQTQSSQQLNTKSNPPRIFKINTGVSIIKKPPPSLQRLNLPSSSGSNSSNSNIMTNSTANGSAKRKDGFPNKITGSTSGGKVIHMSEPDFKRLQSLKKQKMLSEKITTTSFPSATSTSTSTSLASLTNSLAVTNVNATNVQQLKSAQTVARQNFQFHEHIRMQQEMLNRQSRGDFEPLICDVRSLINENTPTQNLINNLNLPKSIQVTTKPPSNNPIPILPKIPKSLTCITLNDNQAAGKHAIDP</sequence>
<feature type="region of interest" description="Disordered" evidence="1">
    <location>
        <begin position="1687"/>
        <end position="1714"/>
    </location>
</feature>
<feature type="compositionally biased region" description="Polar residues" evidence="1">
    <location>
        <begin position="986"/>
        <end position="998"/>
    </location>
</feature>
<feature type="compositionally biased region" description="Basic and acidic residues" evidence="1">
    <location>
        <begin position="1147"/>
        <end position="1167"/>
    </location>
</feature>
<feature type="compositionally biased region" description="Acidic residues" evidence="1">
    <location>
        <begin position="377"/>
        <end position="387"/>
    </location>
</feature>
<feature type="region of interest" description="Disordered" evidence="1">
    <location>
        <begin position="319"/>
        <end position="468"/>
    </location>
</feature>
<feature type="region of interest" description="Disordered" evidence="1">
    <location>
        <begin position="1265"/>
        <end position="1295"/>
    </location>
</feature>
<evidence type="ECO:0000256" key="1">
    <source>
        <dbReference type="SAM" id="MobiDB-lite"/>
    </source>
</evidence>
<feature type="region of interest" description="Disordered" evidence="1">
    <location>
        <begin position="1071"/>
        <end position="1174"/>
    </location>
</feature>
<feature type="region of interest" description="Disordered" evidence="1">
    <location>
        <begin position="892"/>
        <end position="1058"/>
    </location>
</feature>
<feature type="compositionally biased region" description="Low complexity" evidence="1">
    <location>
        <begin position="24"/>
        <end position="44"/>
    </location>
</feature>
<evidence type="ECO:0000313" key="3">
    <source>
        <dbReference type="Proteomes" id="UP000786811"/>
    </source>
</evidence>
<feature type="region of interest" description="Disordered" evidence="1">
    <location>
        <begin position="1"/>
        <end position="50"/>
    </location>
</feature>
<name>A0A8J2MUE2_COTCN</name>
<gene>
    <name evidence="2" type="ORF">HICCMSTLAB_LOCUS8137</name>
</gene>
<feature type="compositionally biased region" description="Low complexity" evidence="1">
    <location>
        <begin position="1823"/>
        <end position="1846"/>
    </location>
</feature>
<feature type="region of interest" description="Disordered" evidence="1">
    <location>
        <begin position="644"/>
        <end position="801"/>
    </location>
</feature>
<organism evidence="2 3">
    <name type="scientific">Cotesia congregata</name>
    <name type="common">Parasitoid wasp</name>
    <name type="synonym">Apanteles congregatus</name>
    <dbReference type="NCBI Taxonomy" id="51543"/>
    <lineage>
        <taxon>Eukaryota</taxon>
        <taxon>Metazoa</taxon>
        <taxon>Ecdysozoa</taxon>
        <taxon>Arthropoda</taxon>
        <taxon>Hexapoda</taxon>
        <taxon>Insecta</taxon>
        <taxon>Pterygota</taxon>
        <taxon>Neoptera</taxon>
        <taxon>Endopterygota</taxon>
        <taxon>Hymenoptera</taxon>
        <taxon>Apocrita</taxon>
        <taxon>Ichneumonoidea</taxon>
        <taxon>Braconidae</taxon>
        <taxon>Microgastrinae</taxon>
        <taxon>Cotesia</taxon>
    </lineage>
</organism>
<feature type="compositionally biased region" description="Acidic residues" evidence="1">
    <location>
        <begin position="324"/>
        <end position="336"/>
    </location>
</feature>
<proteinExistence type="predicted"/>
<feature type="compositionally biased region" description="Basic and acidic residues" evidence="1">
    <location>
        <begin position="1265"/>
        <end position="1274"/>
    </location>
</feature>
<feature type="compositionally biased region" description="Basic and acidic residues" evidence="1">
    <location>
        <begin position="933"/>
        <end position="984"/>
    </location>
</feature>
<reference evidence="2" key="1">
    <citation type="submission" date="2021-04" db="EMBL/GenBank/DDBJ databases">
        <authorList>
            <person name="Chebbi M.A.C M."/>
        </authorList>
    </citation>
    <scope>NUCLEOTIDE SEQUENCE</scope>
</reference>
<feature type="region of interest" description="Disordered" evidence="1">
    <location>
        <begin position="1562"/>
        <end position="1661"/>
    </location>
</feature>
<feature type="compositionally biased region" description="Basic and acidic residues" evidence="1">
    <location>
        <begin position="1098"/>
        <end position="1137"/>
    </location>
</feature>
<feature type="compositionally biased region" description="Low complexity" evidence="1">
    <location>
        <begin position="675"/>
        <end position="685"/>
    </location>
</feature>
<feature type="compositionally biased region" description="Basic and acidic residues" evidence="1">
    <location>
        <begin position="664"/>
        <end position="673"/>
    </location>
</feature>
<feature type="compositionally biased region" description="Low complexity" evidence="1">
    <location>
        <begin position="187"/>
        <end position="206"/>
    </location>
</feature>
<dbReference type="EMBL" id="CAJNRD030001121">
    <property type="protein sequence ID" value="CAG5096292.1"/>
    <property type="molecule type" value="Genomic_DNA"/>
</dbReference>
<feature type="compositionally biased region" description="Basic and acidic residues" evidence="1">
    <location>
        <begin position="1639"/>
        <end position="1649"/>
    </location>
</feature>
<feature type="compositionally biased region" description="Basic and acidic residues" evidence="1">
    <location>
        <begin position="892"/>
        <end position="902"/>
    </location>
</feature>
<feature type="region of interest" description="Disordered" evidence="1">
    <location>
        <begin position="179"/>
        <end position="236"/>
    </location>
</feature>
<accession>A0A8J2MUE2</accession>
<evidence type="ECO:0000313" key="2">
    <source>
        <dbReference type="EMBL" id="CAG5096292.1"/>
    </source>
</evidence>
<feature type="compositionally biased region" description="Basic and acidic residues" evidence="1">
    <location>
        <begin position="1612"/>
        <end position="1622"/>
    </location>
</feature>
<feature type="compositionally biased region" description="Low complexity" evidence="1">
    <location>
        <begin position="1693"/>
        <end position="1708"/>
    </location>
</feature>
<feature type="compositionally biased region" description="Low complexity" evidence="1">
    <location>
        <begin position="1871"/>
        <end position="1889"/>
    </location>
</feature>
<feature type="compositionally biased region" description="Polar residues" evidence="1">
    <location>
        <begin position="215"/>
        <end position="228"/>
    </location>
</feature>
<feature type="compositionally biased region" description="Basic and acidic residues" evidence="1">
    <location>
        <begin position="736"/>
        <end position="751"/>
    </location>
</feature>
<keyword evidence="3" id="KW-1185">Reference proteome</keyword>
<feature type="compositionally biased region" description="Basic residues" evidence="1">
    <location>
        <begin position="346"/>
        <end position="359"/>
    </location>
</feature>
<feature type="compositionally biased region" description="Basic and acidic residues" evidence="1">
    <location>
        <begin position="714"/>
        <end position="724"/>
    </location>
</feature>
<comment type="caution">
    <text evidence="2">The sequence shown here is derived from an EMBL/GenBank/DDBJ whole genome shotgun (WGS) entry which is preliminary data.</text>
</comment>
<dbReference type="Proteomes" id="UP000786811">
    <property type="component" value="Unassembled WGS sequence"/>
</dbReference>
<feature type="compositionally biased region" description="Polar residues" evidence="1">
    <location>
        <begin position="11"/>
        <end position="23"/>
    </location>
</feature>
<protein>
    <submittedName>
        <fullName evidence="2">Uncharacterized protein</fullName>
    </submittedName>
</protein>
<feature type="compositionally biased region" description="Basic and acidic residues" evidence="1">
    <location>
        <begin position="361"/>
        <end position="376"/>
    </location>
</feature>
<feature type="compositionally biased region" description="Polar residues" evidence="1">
    <location>
        <begin position="782"/>
        <end position="792"/>
    </location>
</feature>
<feature type="compositionally biased region" description="Basic and acidic residues" evidence="1">
    <location>
        <begin position="1071"/>
        <end position="1088"/>
    </location>
</feature>
<feature type="region of interest" description="Disordered" evidence="1">
    <location>
        <begin position="1823"/>
        <end position="1915"/>
    </location>
</feature>
<dbReference type="OrthoDB" id="249703at2759"/>
<feature type="compositionally biased region" description="Gly residues" evidence="1">
    <location>
        <begin position="1590"/>
        <end position="1604"/>
    </location>
</feature>